<sequence length="206" mass="21986">MSGARTLIIVRHGQSTGNAAGEFTGTRDVPLTMLGREQARAAGRHLSERGLRPDAVFCSTRSRTRESADMILEAIGLPRQNVVEAAELDERDYGALTGLTHQAAEARWGADQVAIWRRSFAAAPPDGESLRDTLARVAPCYITRILPAAMRGIALVVAHGNSLRALVAAIEGLSPDAIEAVELSTGSVRLYRLAADTTIEACDIPT</sequence>
<dbReference type="AlphaFoldDB" id="A0AA40VD11"/>
<comment type="catalytic activity">
    <reaction evidence="8">
        <text>(2R)-2-phosphoglycerate = (2R)-3-phosphoglycerate</text>
        <dbReference type="Rhea" id="RHEA:15901"/>
        <dbReference type="ChEBI" id="CHEBI:58272"/>
        <dbReference type="ChEBI" id="CHEBI:58289"/>
        <dbReference type="EC" id="5.4.2.11"/>
    </reaction>
</comment>
<evidence type="ECO:0000256" key="1">
    <source>
        <dbReference type="ARBA" id="ARBA00006717"/>
    </source>
</evidence>
<organism evidence="9 10">
    <name type="scientific">Methylorubrum thiocyanatum</name>
    <dbReference type="NCBI Taxonomy" id="47958"/>
    <lineage>
        <taxon>Bacteria</taxon>
        <taxon>Pseudomonadati</taxon>
        <taxon>Pseudomonadota</taxon>
        <taxon>Alphaproteobacteria</taxon>
        <taxon>Hyphomicrobiales</taxon>
        <taxon>Methylobacteriaceae</taxon>
        <taxon>Methylorubrum</taxon>
    </lineage>
</organism>
<dbReference type="PROSITE" id="PS00175">
    <property type="entry name" value="PG_MUTASE"/>
    <property type="match status" value="1"/>
</dbReference>
<dbReference type="InterPro" id="IPR013078">
    <property type="entry name" value="His_Pase_superF_clade-1"/>
</dbReference>
<feature type="binding site" evidence="6">
    <location>
        <begin position="117"/>
        <end position="118"/>
    </location>
    <ligand>
        <name>substrate</name>
    </ligand>
</feature>
<dbReference type="GO" id="GO:0004619">
    <property type="term" value="F:phosphoglycerate mutase activity"/>
    <property type="evidence" value="ECO:0007669"/>
    <property type="project" value="UniProtKB-EC"/>
</dbReference>
<dbReference type="InterPro" id="IPR005952">
    <property type="entry name" value="Phosphogly_mut1"/>
</dbReference>
<dbReference type="EC" id="5.4.2.11" evidence="8"/>
<evidence type="ECO:0000256" key="4">
    <source>
        <dbReference type="ARBA" id="ARBA00023235"/>
    </source>
</evidence>
<evidence type="ECO:0000256" key="2">
    <source>
        <dbReference type="ARBA" id="ARBA00022432"/>
    </source>
</evidence>
<dbReference type="RefSeq" id="WP_182555585.1">
    <property type="nucleotide sequence ID" value="NZ_BPRF01000003.1"/>
</dbReference>
<keyword evidence="4 9" id="KW-0413">Isomerase</keyword>
<feature type="site" description="Transition state stabilizer" evidence="7">
    <location>
        <position position="159"/>
    </location>
</feature>
<evidence type="ECO:0000256" key="7">
    <source>
        <dbReference type="PIRSR" id="PIRSR613078-3"/>
    </source>
</evidence>
<feature type="active site" description="Tele-phosphohistidine intermediate" evidence="5">
    <location>
        <position position="12"/>
    </location>
</feature>
<evidence type="ECO:0000256" key="6">
    <source>
        <dbReference type="PIRSR" id="PIRSR613078-2"/>
    </source>
</evidence>
<feature type="binding site" evidence="6">
    <location>
        <begin position="90"/>
        <end position="93"/>
    </location>
    <ligand>
        <name>substrate</name>
    </ligand>
</feature>
<dbReference type="InterPro" id="IPR029033">
    <property type="entry name" value="His_PPase_superfam"/>
</dbReference>
<dbReference type="GO" id="GO:0006094">
    <property type="term" value="P:gluconeogenesis"/>
    <property type="evidence" value="ECO:0007669"/>
    <property type="project" value="UniProtKB-KW"/>
</dbReference>
<feature type="binding site" evidence="6">
    <location>
        <begin position="24"/>
        <end position="25"/>
    </location>
    <ligand>
        <name>substrate</name>
    </ligand>
</feature>
<dbReference type="PIRSF" id="PIRSF000709">
    <property type="entry name" value="6PFK_2-Ptase"/>
    <property type="match status" value="1"/>
</dbReference>
<comment type="pathway">
    <text evidence="8">Carbohydrate degradation; glycolysis; pyruvate from D-glyceraldehyde 3-phosphate: step 3/5.</text>
</comment>
<dbReference type="Gene3D" id="3.40.50.1240">
    <property type="entry name" value="Phosphoglycerate mutase-like"/>
    <property type="match status" value="1"/>
</dbReference>
<dbReference type="CDD" id="cd07067">
    <property type="entry name" value="HP_PGM_like"/>
    <property type="match status" value="1"/>
</dbReference>
<dbReference type="PANTHER" id="PTHR11931">
    <property type="entry name" value="PHOSPHOGLYCERATE MUTASE"/>
    <property type="match status" value="1"/>
</dbReference>
<keyword evidence="2" id="KW-0312">Gluconeogenesis</keyword>
<dbReference type="NCBIfam" id="TIGR01258">
    <property type="entry name" value="pgm_1"/>
    <property type="match status" value="1"/>
</dbReference>
<keyword evidence="10" id="KW-1185">Reference proteome</keyword>
<evidence type="ECO:0000256" key="5">
    <source>
        <dbReference type="PIRSR" id="PIRSR613078-1"/>
    </source>
</evidence>
<feature type="binding site" evidence="6">
    <location>
        <begin position="11"/>
        <end position="18"/>
    </location>
    <ligand>
        <name>substrate</name>
    </ligand>
</feature>
<feature type="active site" description="Proton donor/acceptor" evidence="5">
    <location>
        <position position="90"/>
    </location>
</feature>
<dbReference type="SUPFAM" id="SSF53254">
    <property type="entry name" value="Phosphoglycerate mutase-like"/>
    <property type="match status" value="1"/>
</dbReference>
<dbReference type="SMART" id="SM00855">
    <property type="entry name" value="PGAM"/>
    <property type="match status" value="1"/>
</dbReference>
<evidence type="ECO:0000256" key="3">
    <source>
        <dbReference type="ARBA" id="ARBA00023152"/>
    </source>
</evidence>
<comment type="similarity">
    <text evidence="1">Belongs to the phosphoglycerate mutase family. BPG-dependent PGAM subfamily.</text>
</comment>
<comment type="function">
    <text evidence="8">Catalyzes the interconversion of 2-phosphoglycerate and 3-phosphoglycerate.</text>
</comment>
<keyword evidence="3" id="KW-0324">Glycolysis</keyword>
<dbReference type="InterPro" id="IPR001345">
    <property type="entry name" value="PG/BPGM_mutase_AS"/>
</dbReference>
<feature type="binding site" evidence="6">
    <location>
        <position position="63"/>
    </location>
    <ligand>
        <name>substrate</name>
    </ligand>
</feature>
<gene>
    <name evidence="9" type="ORF">HNR51_003223</name>
</gene>
<feature type="binding site" evidence="6">
    <location>
        <begin position="160"/>
        <end position="161"/>
    </location>
    <ligand>
        <name>substrate</name>
    </ligand>
</feature>
<dbReference type="EMBL" id="JACJIB010000005">
    <property type="protein sequence ID" value="MBA8914132.1"/>
    <property type="molecule type" value="Genomic_DNA"/>
</dbReference>
<evidence type="ECO:0000313" key="10">
    <source>
        <dbReference type="Proteomes" id="UP000543554"/>
    </source>
</evidence>
<comment type="caution">
    <text evidence="9">The sequence shown here is derived from an EMBL/GenBank/DDBJ whole genome shotgun (WGS) entry which is preliminary data.</text>
</comment>
<evidence type="ECO:0000313" key="9">
    <source>
        <dbReference type="EMBL" id="MBA8914132.1"/>
    </source>
</evidence>
<dbReference type="GO" id="GO:0006096">
    <property type="term" value="P:glycolytic process"/>
    <property type="evidence" value="ECO:0007669"/>
    <property type="project" value="UniProtKB-KW"/>
</dbReference>
<protein>
    <recommendedName>
        <fullName evidence="8">2,3-bisphosphoglycerate-dependent phosphoglycerate mutase</fullName>
        <ecNumber evidence="8">5.4.2.11</ecNumber>
    </recommendedName>
</protein>
<reference evidence="9 10" key="1">
    <citation type="submission" date="2020-08" db="EMBL/GenBank/DDBJ databases">
        <title>Genomic Encyclopedia of Type Strains, Phase IV (KMG-IV): sequencing the most valuable type-strain genomes for metagenomic binning, comparative biology and taxonomic classification.</title>
        <authorList>
            <person name="Goeker M."/>
        </authorList>
    </citation>
    <scope>NUCLEOTIDE SEQUENCE [LARGE SCALE GENOMIC DNA]</scope>
    <source>
        <strain evidence="9 10">DSM 11490</strain>
    </source>
</reference>
<proteinExistence type="inferred from homology"/>
<name>A0AA40VD11_9HYPH</name>
<accession>A0AA40VD11</accession>
<evidence type="ECO:0000256" key="8">
    <source>
        <dbReference type="RuleBase" id="RU004512"/>
    </source>
</evidence>
<dbReference type="Pfam" id="PF00300">
    <property type="entry name" value="His_Phos_1"/>
    <property type="match status" value="1"/>
</dbReference>
<dbReference type="Proteomes" id="UP000543554">
    <property type="component" value="Unassembled WGS sequence"/>
</dbReference>